<dbReference type="InterPro" id="IPR003675">
    <property type="entry name" value="Rce1/LyrA-like_dom"/>
</dbReference>
<proteinExistence type="predicted"/>
<keyword evidence="3" id="KW-0482">Metalloprotease</keyword>
<sequence>MAYYGTALPISLIQGNKELLRTPHFWIKSAAFIILIGLFTGYYLFPGWVQSLSDPSELIFAYWVSNYLKGFVIFIVPIFIIKHLFDKSQTSAYGLAFRKFNYKPYLTILLIVLPFIIIASFQPDFQMKYPMFKPWTVNSAFGFNRLAMGTIFELLYGISFVFIEWVFRGALVLGLVSVMGKGVILPMVASYAFLHFGKPPLEAISSIFGGYILGIISLRTKSIMGGTVIHVGIAWAMDLCAYLQHYFK</sequence>
<organism evidence="3 4">
    <name type="scientific">Splendidivirga corallicola</name>
    <dbReference type="NCBI Taxonomy" id="3051826"/>
    <lineage>
        <taxon>Bacteria</taxon>
        <taxon>Pseudomonadati</taxon>
        <taxon>Bacteroidota</taxon>
        <taxon>Cytophagia</taxon>
        <taxon>Cytophagales</taxon>
        <taxon>Splendidivirgaceae</taxon>
        <taxon>Splendidivirga</taxon>
    </lineage>
</organism>
<dbReference type="RefSeq" id="WP_346753060.1">
    <property type="nucleotide sequence ID" value="NZ_JAUJEA010000006.1"/>
</dbReference>
<keyword evidence="1" id="KW-0812">Transmembrane</keyword>
<reference evidence="3" key="1">
    <citation type="submission" date="2023-06" db="EMBL/GenBank/DDBJ databases">
        <title>Genomic of Parafulvivirga corallium.</title>
        <authorList>
            <person name="Wang G."/>
        </authorList>
    </citation>
    <scope>NUCLEOTIDE SEQUENCE</scope>
    <source>
        <strain evidence="3">BMA10</strain>
    </source>
</reference>
<dbReference type="Pfam" id="PF02517">
    <property type="entry name" value="Rce1-like"/>
    <property type="match status" value="1"/>
</dbReference>
<evidence type="ECO:0000313" key="4">
    <source>
        <dbReference type="Proteomes" id="UP001172082"/>
    </source>
</evidence>
<dbReference type="EMBL" id="JAUJEA010000006">
    <property type="protein sequence ID" value="MDN5203038.1"/>
    <property type="molecule type" value="Genomic_DNA"/>
</dbReference>
<feature type="transmembrane region" description="Helical" evidence="1">
    <location>
        <begin position="102"/>
        <end position="122"/>
    </location>
</feature>
<name>A0ABT8KRI4_9BACT</name>
<protein>
    <submittedName>
        <fullName evidence="3">CPBP family intramembrane metalloprotease</fullName>
        <ecNumber evidence="3">3.4.-.-</ecNumber>
    </submittedName>
</protein>
<dbReference type="Proteomes" id="UP001172082">
    <property type="component" value="Unassembled WGS sequence"/>
</dbReference>
<comment type="caution">
    <text evidence="3">The sequence shown here is derived from an EMBL/GenBank/DDBJ whole genome shotgun (WGS) entry which is preliminary data.</text>
</comment>
<keyword evidence="1" id="KW-0472">Membrane</keyword>
<keyword evidence="1" id="KW-1133">Transmembrane helix</keyword>
<keyword evidence="3" id="KW-0645">Protease</keyword>
<gene>
    <name evidence="3" type="ORF">QQ008_16740</name>
</gene>
<feature type="transmembrane region" description="Helical" evidence="1">
    <location>
        <begin position="170"/>
        <end position="194"/>
    </location>
</feature>
<accession>A0ABT8KRI4</accession>
<evidence type="ECO:0000259" key="2">
    <source>
        <dbReference type="Pfam" id="PF02517"/>
    </source>
</evidence>
<feature type="domain" description="CAAX prenyl protease 2/Lysostaphin resistance protein A-like" evidence="2">
    <location>
        <begin position="159"/>
        <end position="233"/>
    </location>
</feature>
<dbReference type="GO" id="GO:0008237">
    <property type="term" value="F:metallopeptidase activity"/>
    <property type="evidence" value="ECO:0007669"/>
    <property type="project" value="UniProtKB-KW"/>
</dbReference>
<keyword evidence="4" id="KW-1185">Reference proteome</keyword>
<evidence type="ECO:0000256" key="1">
    <source>
        <dbReference type="SAM" id="Phobius"/>
    </source>
</evidence>
<evidence type="ECO:0000313" key="3">
    <source>
        <dbReference type="EMBL" id="MDN5203038.1"/>
    </source>
</evidence>
<feature type="transmembrane region" description="Helical" evidence="1">
    <location>
        <begin position="60"/>
        <end position="81"/>
    </location>
</feature>
<feature type="transmembrane region" description="Helical" evidence="1">
    <location>
        <begin position="25"/>
        <end position="45"/>
    </location>
</feature>
<keyword evidence="3" id="KW-0378">Hydrolase</keyword>
<feature type="transmembrane region" description="Helical" evidence="1">
    <location>
        <begin position="142"/>
        <end position="163"/>
    </location>
</feature>
<dbReference type="EC" id="3.4.-.-" evidence="3"/>